<protein>
    <recommendedName>
        <fullName evidence="4">KaiC-like domain-containing protein</fullName>
    </recommendedName>
</protein>
<keyword evidence="1" id="KW-0547">Nucleotide-binding</keyword>
<comment type="caution">
    <text evidence="5">The sequence shown here is derived from an EMBL/GenBank/DDBJ whole genome shotgun (WGS) entry which is preliminary data.</text>
</comment>
<feature type="region of interest" description="Disordered" evidence="3">
    <location>
        <begin position="27"/>
        <end position="47"/>
    </location>
</feature>
<name>A0A8J7YV14_9ARCH</name>
<evidence type="ECO:0000313" key="5">
    <source>
        <dbReference type="EMBL" id="MBX8643429.1"/>
    </source>
</evidence>
<keyword evidence="2" id="KW-0067">ATP-binding</keyword>
<proteinExistence type="predicted"/>
<feature type="region of interest" description="Disordered" evidence="3">
    <location>
        <begin position="112"/>
        <end position="146"/>
    </location>
</feature>
<dbReference type="Proteomes" id="UP000750197">
    <property type="component" value="Unassembled WGS sequence"/>
</dbReference>
<gene>
    <name evidence="5" type="ORF">KIY12_01685</name>
</gene>
<evidence type="ECO:0000256" key="3">
    <source>
        <dbReference type="SAM" id="MobiDB-lite"/>
    </source>
</evidence>
<sequence>MTASVQLCPVCGYALKKSEMQCGRCGEDLSGSRSVKEGSRAQDAGRASRWGGDYTIETIGMGHSAPSYGIREMNYAEVEAPHERDRAEEKQESAAVIEELKRQIEEMNRKMSLLSSQKSFQASASGSTPPPPSSTMPAVSRRRMTGRNDPEFRALVAAHLKRIEEMLNSGHADGHSSGNRHFKFLSESIIAPGVPEDSAILFVGPPGTLKSVSAFVSSVEIAKSTGKSALYVLLNESSRKFMGKLLARGIVSADDMQRTRIVDGAEIRKATTGLNGNWREVLLKYLDMEMKGKAYAVVVLDNLNALSSMVIGERERRVAYDYFEWCRRKSLVSIAIREGSYSTAVREKAADAYLADGVVQFSSRSTESGNTIPVFRVMKLRGAEIDTRYYTIQLASGTLKFVPAVAV</sequence>
<dbReference type="AlphaFoldDB" id="A0A8J7YV14"/>
<evidence type="ECO:0000259" key="4">
    <source>
        <dbReference type="Pfam" id="PF06745"/>
    </source>
</evidence>
<evidence type="ECO:0000256" key="1">
    <source>
        <dbReference type="ARBA" id="ARBA00022741"/>
    </source>
</evidence>
<dbReference type="InterPro" id="IPR027417">
    <property type="entry name" value="P-loop_NTPase"/>
</dbReference>
<dbReference type="GO" id="GO:0005524">
    <property type="term" value="F:ATP binding"/>
    <property type="evidence" value="ECO:0007669"/>
    <property type="project" value="UniProtKB-KW"/>
</dbReference>
<feature type="domain" description="KaiC-like" evidence="4">
    <location>
        <begin position="188"/>
        <end position="401"/>
    </location>
</feature>
<dbReference type="SUPFAM" id="SSF52540">
    <property type="entry name" value="P-loop containing nucleoside triphosphate hydrolases"/>
    <property type="match status" value="1"/>
</dbReference>
<dbReference type="Gene3D" id="3.40.50.300">
    <property type="entry name" value="P-loop containing nucleotide triphosphate hydrolases"/>
    <property type="match status" value="1"/>
</dbReference>
<dbReference type="Pfam" id="PF06745">
    <property type="entry name" value="ATPase"/>
    <property type="match status" value="1"/>
</dbReference>
<dbReference type="InterPro" id="IPR014774">
    <property type="entry name" value="KaiC-like_dom"/>
</dbReference>
<dbReference type="EMBL" id="JAHEAC010000007">
    <property type="protein sequence ID" value="MBX8643429.1"/>
    <property type="molecule type" value="Genomic_DNA"/>
</dbReference>
<organism evidence="5 6">
    <name type="scientific">Candidatus Sysuiplasma superficiale</name>
    <dbReference type="NCBI Taxonomy" id="2823368"/>
    <lineage>
        <taxon>Archaea</taxon>
        <taxon>Methanobacteriati</taxon>
        <taxon>Thermoplasmatota</taxon>
        <taxon>Thermoplasmata</taxon>
        <taxon>Candidatus Sysuiplasmatales</taxon>
        <taxon>Candidatus Sysuiplasmataceae</taxon>
        <taxon>Candidatus Sysuiplasma</taxon>
    </lineage>
</organism>
<evidence type="ECO:0000256" key="2">
    <source>
        <dbReference type="ARBA" id="ARBA00022840"/>
    </source>
</evidence>
<evidence type="ECO:0000313" key="6">
    <source>
        <dbReference type="Proteomes" id="UP000750197"/>
    </source>
</evidence>
<accession>A0A8J7YV14</accession>
<dbReference type="PANTHER" id="PTHR43637">
    <property type="entry name" value="UPF0273 PROTEIN TM_0370"/>
    <property type="match status" value="1"/>
</dbReference>
<reference evidence="5" key="1">
    <citation type="submission" date="2021-05" db="EMBL/GenBank/DDBJ databases">
        <title>Genomic insights into ecological role and evolution of a novel Thermoplasmata order Candidatus Sysuiplasmatales.</title>
        <authorList>
            <person name="Yuan Y."/>
        </authorList>
    </citation>
    <scope>NUCLEOTIDE SEQUENCE</scope>
    <source>
        <strain evidence="5">TUT19-bin139</strain>
    </source>
</reference>